<dbReference type="GO" id="GO:0009231">
    <property type="term" value="P:riboflavin biosynthetic process"/>
    <property type="evidence" value="ECO:0007669"/>
    <property type="project" value="UniProtKB-UniPathway"/>
</dbReference>
<feature type="binding site" evidence="17">
    <location>
        <position position="232"/>
    </location>
    <ligand>
        <name>substrate</name>
    </ligand>
</feature>
<evidence type="ECO:0000256" key="5">
    <source>
        <dbReference type="ARBA" id="ARBA00007417"/>
    </source>
</evidence>
<evidence type="ECO:0000256" key="4">
    <source>
        <dbReference type="ARBA" id="ARBA00005259"/>
    </source>
</evidence>
<evidence type="ECO:0000256" key="15">
    <source>
        <dbReference type="PIRNR" id="PIRNR006769"/>
    </source>
</evidence>
<evidence type="ECO:0000256" key="8">
    <source>
        <dbReference type="ARBA" id="ARBA00022801"/>
    </source>
</evidence>
<dbReference type="UniPathway" id="UPA00275">
    <property type="reaction ID" value="UER00401"/>
</dbReference>
<dbReference type="Pfam" id="PF00383">
    <property type="entry name" value="dCMP_cyt_deam_1"/>
    <property type="match status" value="1"/>
</dbReference>
<dbReference type="Gene3D" id="3.40.430.10">
    <property type="entry name" value="Dihydrofolate Reductase, subunit A"/>
    <property type="match status" value="1"/>
</dbReference>
<comment type="similarity">
    <text evidence="5 15">In the C-terminal section; belongs to the HTP reductase family.</text>
</comment>
<dbReference type="InterPro" id="IPR011549">
    <property type="entry name" value="RibD_C"/>
</dbReference>
<dbReference type="InterPro" id="IPR050765">
    <property type="entry name" value="Riboflavin_Biosynth_HTPR"/>
</dbReference>
<feature type="binding site" evidence="17">
    <location>
        <begin position="322"/>
        <end position="328"/>
    </location>
    <ligand>
        <name>NADP(+)</name>
        <dbReference type="ChEBI" id="CHEBI:58349"/>
    </ligand>
</feature>
<feature type="domain" description="CMP/dCMP-type deaminase" evidence="19">
    <location>
        <begin position="26"/>
        <end position="148"/>
    </location>
</feature>
<organism evidence="20 21">
    <name type="scientific">Desulfallas thermosapovorans DSM 6562</name>
    <dbReference type="NCBI Taxonomy" id="1121431"/>
    <lineage>
        <taxon>Bacteria</taxon>
        <taxon>Bacillati</taxon>
        <taxon>Bacillota</taxon>
        <taxon>Clostridia</taxon>
        <taxon>Eubacteriales</taxon>
        <taxon>Desulfallaceae</taxon>
        <taxon>Desulfallas</taxon>
    </lineage>
</organism>
<feature type="binding site" evidence="18">
    <location>
        <position position="75"/>
    </location>
    <ligand>
        <name>Zn(2+)</name>
        <dbReference type="ChEBI" id="CHEBI:29105"/>
        <note>catalytic</note>
    </ligand>
</feature>
<dbReference type="FunFam" id="3.40.140.10:FF:000025">
    <property type="entry name" value="Riboflavin biosynthesis protein RibD"/>
    <property type="match status" value="1"/>
</dbReference>
<reference evidence="20 21" key="1">
    <citation type="submission" date="2019-07" db="EMBL/GenBank/DDBJ databases">
        <title>Genomic Encyclopedia of Type Strains, Phase I: the one thousand microbial genomes (KMG-I) project.</title>
        <authorList>
            <person name="Kyrpides N."/>
        </authorList>
    </citation>
    <scope>NUCLEOTIDE SEQUENCE [LARGE SCALE GENOMIC DNA]</scope>
    <source>
        <strain evidence="20 21">DSM 6562</strain>
    </source>
</reference>
<feature type="binding site" evidence="17">
    <location>
        <position position="229"/>
    </location>
    <ligand>
        <name>substrate</name>
    </ligand>
</feature>
<dbReference type="InterPro" id="IPR016192">
    <property type="entry name" value="APOBEC/CMP_deaminase_Zn-bd"/>
</dbReference>
<proteinExistence type="inferred from homology"/>
<feature type="binding site" evidence="18">
    <location>
        <position position="109"/>
    </location>
    <ligand>
        <name>Zn(2+)</name>
        <dbReference type="ChEBI" id="CHEBI:29105"/>
        <note>catalytic</note>
    </ligand>
</feature>
<keyword evidence="21" id="KW-1185">Reference proteome</keyword>
<keyword evidence="8 15" id="KW-0378">Hydrolase</keyword>
<dbReference type="PROSITE" id="PS00903">
    <property type="entry name" value="CYT_DCMP_DEAMINASES_1"/>
    <property type="match status" value="1"/>
</dbReference>
<dbReference type="GO" id="GO:0008835">
    <property type="term" value="F:diaminohydroxyphosphoribosylaminopyrimidine deaminase activity"/>
    <property type="evidence" value="ECO:0007669"/>
    <property type="project" value="UniProtKB-EC"/>
</dbReference>
<evidence type="ECO:0000256" key="10">
    <source>
        <dbReference type="ARBA" id="ARBA00022857"/>
    </source>
</evidence>
<evidence type="ECO:0000256" key="12">
    <source>
        <dbReference type="ARBA" id="ARBA00023268"/>
    </source>
</evidence>
<evidence type="ECO:0000256" key="3">
    <source>
        <dbReference type="ARBA" id="ARBA00004910"/>
    </source>
</evidence>
<gene>
    <name evidence="20" type="ORF">LX24_00588</name>
</gene>
<keyword evidence="10 15" id="KW-0521">NADP</keyword>
<comment type="catalytic activity">
    <reaction evidence="14 15">
        <text>2,5-diamino-6-hydroxy-4-(5-phosphoribosylamino)-pyrimidine + H2O + H(+) = 5-amino-6-(5-phospho-D-ribosylamino)uracil + NH4(+)</text>
        <dbReference type="Rhea" id="RHEA:21868"/>
        <dbReference type="ChEBI" id="CHEBI:15377"/>
        <dbReference type="ChEBI" id="CHEBI:15378"/>
        <dbReference type="ChEBI" id="CHEBI:28938"/>
        <dbReference type="ChEBI" id="CHEBI:58453"/>
        <dbReference type="ChEBI" id="CHEBI:58614"/>
        <dbReference type="EC" id="3.5.4.26"/>
    </reaction>
</comment>
<evidence type="ECO:0000256" key="14">
    <source>
        <dbReference type="ARBA" id="ARBA00049886"/>
    </source>
</evidence>
<evidence type="ECO:0000256" key="1">
    <source>
        <dbReference type="ARBA" id="ARBA00002151"/>
    </source>
</evidence>
<comment type="pathway">
    <text evidence="3 15">Cofactor biosynthesis; riboflavin biosynthesis; 5-amino-6-(D-ribitylamino)uracil from GTP: step 3/4.</text>
</comment>
<sequence length="393" mass="41916">MSRYFEVGFYDQFFYSKAGEGEWLNAGDQHYMQLALELAARAMGRTNPNPMVGAVVVKDGRVVGRGYHARAGTPHAEIHALREAGELAAGSVLYVTLEPCCHHGRTGPCTDAIIKARVGRVVLAMTDPNPLVAGRGAQRLQEAGIQVTCGVLEEDARRLNEVFIKYITTRLPFVALKTAMSLDGKIATTSGESQWITGQPAREYVHRLRNIYDAILVGVGTVMADDPSLTTRLPEGGGKDPVRIVLDSKARTPVTARVITQASPAPTIIVTAPNAPVENLFRLKEAGARVIEIPGGEGGIDLAALLKELGRREITSLLVEGGAGVNGSFIAGNLVDKVYWFVAPKLIGGAGAPGPVGGPGIAALRDAISLKDIKLNRYGEDICIEGYVLKRSD</sequence>
<keyword evidence="12" id="KW-0511">Multifunctional enzyme</keyword>
<evidence type="ECO:0000256" key="16">
    <source>
        <dbReference type="PIRSR" id="PIRSR006769-1"/>
    </source>
</evidence>
<dbReference type="PANTHER" id="PTHR38011:SF7">
    <property type="entry name" value="2,5-DIAMINO-6-RIBOSYLAMINO-4(3H)-PYRIMIDINONE 5'-PHOSPHATE REDUCTASE"/>
    <property type="match status" value="1"/>
</dbReference>
<dbReference type="InterPro" id="IPR016193">
    <property type="entry name" value="Cytidine_deaminase-like"/>
</dbReference>
<comment type="cofactor">
    <cofactor evidence="15 18">
        <name>Zn(2+)</name>
        <dbReference type="ChEBI" id="CHEBI:29105"/>
    </cofactor>
    <text evidence="15 18">Binds 1 zinc ion.</text>
</comment>
<evidence type="ECO:0000256" key="18">
    <source>
        <dbReference type="PIRSR" id="PIRSR006769-3"/>
    </source>
</evidence>
<evidence type="ECO:0000256" key="9">
    <source>
        <dbReference type="ARBA" id="ARBA00022833"/>
    </source>
</evidence>
<evidence type="ECO:0000256" key="11">
    <source>
        <dbReference type="ARBA" id="ARBA00023002"/>
    </source>
</evidence>
<dbReference type="InterPro" id="IPR002125">
    <property type="entry name" value="CMP_dCMP_dom"/>
</dbReference>
<dbReference type="NCBIfam" id="TIGR00326">
    <property type="entry name" value="eubact_ribD"/>
    <property type="match status" value="1"/>
</dbReference>
<feature type="active site" description="Proton donor" evidence="16">
    <location>
        <position position="77"/>
    </location>
</feature>
<keyword evidence="11 15" id="KW-0560">Oxidoreductase</keyword>
<protein>
    <recommendedName>
        <fullName evidence="15">Riboflavin biosynthesis protein RibD</fullName>
    </recommendedName>
    <domain>
        <recommendedName>
            <fullName evidence="15">Diaminohydroxyphosphoribosylaminopyrimidine deaminase</fullName>
            <shortName evidence="15">DRAP deaminase</shortName>
            <ecNumber evidence="15">3.5.4.26</ecNumber>
        </recommendedName>
        <alternativeName>
            <fullName evidence="15">Riboflavin-specific deaminase</fullName>
        </alternativeName>
    </domain>
    <domain>
        <recommendedName>
            <fullName evidence="15">5-amino-6-(5-phosphoribosylamino)uracil reductase</fullName>
            <ecNumber evidence="15">1.1.1.193</ecNumber>
        </recommendedName>
        <alternativeName>
            <fullName evidence="15">HTP reductase</fullName>
        </alternativeName>
    </domain>
</protein>
<evidence type="ECO:0000256" key="2">
    <source>
        <dbReference type="ARBA" id="ARBA00004882"/>
    </source>
</evidence>
<comment type="similarity">
    <text evidence="4 15">In the N-terminal section; belongs to the cytidine and deoxycytidylate deaminase family.</text>
</comment>
<feature type="binding site" evidence="17">
    <location>
        <position position="209"/>
    </location>
    <ligand>
        <name>substrate</name>
    </ligand>
</feature>
<evidence type="ECO:0000259" key="19">
    <source>
        <dbReference type="PROSITE" id="PS51747"/>
    </source>
</evidence>
<dbReference type="GO" id="GO:0008703">
    <property type="term" value="F:5-amino-6-(5-phosphoribosylamino)uracil reductase activity"/>
    <property type="evidence" value="ECO:0007669"/>
    <property type="project" value="UniProtKB-EC"/>
</dbReference>
<feature type="binding site" evidence="17">
    <location>
        <position position="225"/>
    </location>
    <ligand>
        <name>NADP(+)</name>
        <dbReference type="ChEBI" id="CHEBI:58349"/>
    </ligand>
</feature>
<feature type="binding site" evidence="17">
    <location>
        <position position="248"/>
    </location>
    <ligand>
        <name>NADP(+)</name>
        <dbReference type="ChEBI" id="CHEBI:58349"/>
    </ligand>
</feature>
<keyword evidence="6 15" id="KW-0686">Riboflavin biosynthesis</keyword>
<keyword evidence="9 15" id="KW-0862">Zinc</keyword>
<comment type="catalytic activity">
    <reaction evidence="13 15">
        <text>5-amino-6-(5-phospho-D-ribitylamino)uracil + NADP(+) = 5-amino-6-(5-phospho-D-ribosylamino)uracil + NADPH + H(+)</text>
        <dbReference type="Rhea" id="RHEA:17845"/>
        <dbReference type="ChEBI" id="CHEBI:15378"/>
        <dbReference type="ChEBI" id="CHEBI:57783"/>
        <dbReference type="ChEBI" id="CHEBI:58349"/>
        <dbReference type="ChEBI" id="CHEBI:58421"/>
        <dbReference type="ChEBI" id="CHEBI:58453"/>
        <dbReference type="EC" id="1.1.1.193"/>
    </reaction>
</comment>
<evidence type="ECO:0000256" key="7">
    <source>
        <dbReference type="ARBA" id="ARBA00022723"/>
    </source>
</evidence>
<dbReference type="Pfam" id="PF01872">
    <property type="entry name" value="RibD_C"/>
    <property type="match status" value="1"/>
</dbReference>
<feature type="binding site" evidence="17">
    <location>
        <position position="193"/>
    </location>
    <ligand>
        <name>substrate</name>
    </ligand>
</feature>
<comment type="caution">
    <text evidence="20">The sequence shown here is derived from an EMBL/GenBank/DDBJ whole genome shotgun (WGS) entry which is preliminary data.</text>
</comment>
<dbReference type="EMBL" id="VNHM01000002">
    <property type="protein sequence ID" value="TYO97393.1"/>
    <property type="molecule type" value="Genomic_DNA"/>
</dbReference>
<keyword evidence="7 15" id="KW-0479">Metal-binding</keyword>
<dbReference type="EC" id="1.1.1.193" evidence="15"/>
<comment type="function">
    <text evidence="1 15">Converts 2,5-diamino-6-(ribosylamino)-4(3h)-pyrimidinone 5'-phosphate into 5-amino-6-(ribosylamino)-2,4(1h,3h)-pyrimidinedione 5'-phosphate.</text>
</comment>
<dbReference type="InterPro" id="IPR004794">
    <property type="entry name" value="Eubact_RibD"/>
</dbReference>
<dbReference type="Gene3D" id="3.40.140.10">
    <property type="entry name" value="Cytidine Deaminase, domain 2"/>
    <property type="match status" value="1"/>
</dbReference>
<dbReference type="SUPFAM" id="SSF53597">
    <property type="entry name" value="Dihydrofolate reductase-like"/>
    <property type="match status" value="1"/>
</dbReference>
<feature type="binding site" evidence="18">
    <location>
        <position position="100"/>
    </location>
    <ligand>
        <name>Zn(2+)</name>
        <dbReference type="ChEBI" id="CHEBI:29105"/>
        <note>catalytic</note>
    </ligand>
</feature>
<dbReference type="Proteomes" id="UP000323166">
    <property type="component" value="Unassembled WGS sequence"/>
</dbReference>
<dbReference type="NCBIfam" id="TIGR00227">
    <property type="entry name" value="ribD_Cterm"/>
    <property type="match status" value="1"/>
</dbReference>
<evidence type="ECO:0000256" key="17">
    <source>
        <dbReference type="PIRSR" id="PIRSR006769-2"/>
    </source>
</evidence>
<name>A0A5S4ZXH9_9FIRM</name>
<dbReference type="PIRSF" id="PIRSF006769">
    <property type="entry name" value="RibD"/>
    <property type="match status" value="1"/>
</dbReference>
<dbReference type="InterPro" id="IPR002734">
    <property type="entry name" value="RibDG_C"/>
</dbReference>
<comment type="pathway">
    <text evidence="2 15">Cofactor biosynthesis; riboflavin biosynthesis; 5-amino-6-(D-ribitylamino)uracil from GTP: step 2/4.</text>
</comment>
<dbReference type="GO" id="GO:0008270">
    <property type="term" value="F:zinc ion binding"/>
    <property type="evidence" value="ECO:0007669"/>
    <property type="project" value="InterPro"/>
</dbReference>
<dbReference type="SUPFAM" id="SSF53927">
    <property type="entry name" value="Cytidine deaminase-like"/>
    <property type="match status" value="1"/>
</dbReference>
<evidence type="ECO:0000256" key="6">
    <source>
        <dbReference type="ARBA" id="ARBA00022619"/>
    </source>
</evidence>
<feature type="binding site" evidence="17">
    <location>
        <position position="320"/>
    </location>
    <ligand>
        <name>substrate</name>
    </ligand>
</feature>
<dbReference type="PANTHER" id="PTHR38011">
    <property type="entry name" value="DIHYDROFOLATE REDUCTASE FAMILY PROTEIN (AFU_ORTHOLOGUE AFUA_8G06820)"/>
    <property type="match status" value="1"/>
</dbReference>
<dbReference type="CDD" id="cd01284">
    <property type="entry name" value="Riboflavin_deaminase-reductase"/>
    <property type="match status" value="1"/>
</dbReference>
<dbReference type="EC" id="3.5.4.26" evidence="15"/>
<dbReference type="PROSITE" id="PS51747">
    <property type="entry name" value="CYT_DCMP_DEAMINASES_2"/>
    <property type="match status" value="1"/>
</dbReference>
<dbReference type="InterPro" id="IPR024072">
    <property type="entry name" value="DHFR-like_dom_sf"/>
</dbReference>
<evidence type="ECO:0000313" key="21">
    <source>
        <dbReference type="Proteomes" id="UP000323166"/>
    </source>
</evidence>
<feature type="binding site" evidence="17">
    <location>
        <position position="195"/>
    </location>
    <ligand>
        <name>NADP(+)</name>
        <dbReference type="ChEBI" id="CHEBI:58349"/>
    </ligand>
</feature>
<dbReference type="AlphaFoldDB" id="A0A5S4ZXH9"/>
<feature type="binding site" evidence="17">
    <location>
        <position position="179"/>
    </location>
    <ligand>
        <name>NADP(+)</name>
        <dbReference type="ChEBI" id="CHEBI:58349"/>
    </ligand>
</feature>
<accession>A0A5S4ZXH9</accession>
<feature type="binding site" evidence="17">
    <location>
        <position position="221"/>
    </location>
    <ligand>
        <name>NADP(+)</name>
        <dbReference type="ChEBI" id="CHEBI:58349"/>
    </ligand>
</feature>
<dbReference type="GO" id="GO:0050661">
    <property type="term" value="F:NADP binding"/>
    <property type="evidence" value="ECO:0007669"/>
    <property type="project" value="InterPro"/>
</dbReference>
<evidence type="ECO:0000313" key="20">
    <source>
        <dbReference type="EMBL" id="TYO97393.1"/>
    </source>
</evidence>
<evidence type="ECO:0000256" key="13">
    <source>
        <dbReference type="ARBA" id="ARBA00049861"/>
    </source>
</evidence>